<dbReference type="EMBL" id="JACQAY010000035">
    <property type="protein sequence ID" value="MBI3538843.1"/>
    <property type="molecule type" value="Genomic_DNA"/>
</dbReference>
<evidence type="ECO:0000259" key="2">
    <source>
        <dbReference type="Pfam" id="PF01833"/>
    </source>
</evidence>
<dbReference type="InterPro" id="IPR014756">
    <property type="entry name" value="Ig_E-set"/>
</dbReference>
<dbReference type="InterPro" id="IPR013783">
    <property type="entry name" value="Ig-like_fold"/>
</dbReference>
<dbReference type="Pfam" id="PF01833">
    <property type="entry name" value="TIG"/>
    <property type="match status" value="1"/>
</dbReference>
<evidence type="ECO:0000313" key="4">
    <source>
        <dbReference type="EMBL" id="MBI3538843.1"/>
    </source>
</evidence>
<evidence type="ECO:0000313" key="5">
    <source>
        <dbReference type="Proteomes" id="UP000807850"/>
    </source>
</evidence>
<sequence length="268" mass="27442">MPIRVRFTDATGKPQEGVAARFKFALPAGSGALDGDWIVDEVQITDVNGEAQVQWSLPATLGPHTLVVTGLGLVGPSVMFTATTVTNDADIIPTVVQFGPTDGQSGFSPSTAVFASFNQKMNTATLPNFMHLTAGGTQNVAGKFSFQDDGRMAIFQPTANLPFGATCTLLVDAGATDTDGQTMAQSLHSTFTIEAPPSLALSSIDPPSASSGATVVLSGQGFSISPATNVVTFNGVLAPVRQASLTSLTTLVPINTSTGPVVVNVGAN</sequence>
<gene>
    <name evidence="4" type="ORF">HY076_01025</name>
</gene>
<feature type="domain" description="SbsA Ig-like" evidence="3">
    <location>
        <begin position="92"/>
        <end position="192"/>
    </location>
</feature>
<accession>A0A9D6L4S6</accession>
<evidence type="ECO:0000256" key="1">
    <source>
        <dbReference type="ARBA" id="ARBA00022729"/>
    </source>
</evidence>
<dbReference type="Gene3D" id="2.60.40.3710">
    <property type="match status" value="1"/>
</dbReference>
<protein>
    <submittedName>
        <fullName evidence="4">Ig-like domain-containing protein</fullName>
    </submittedName>
</protein>
<evidence type="ECO:0000259" key="3">
    <source>
        <dbReference type="Pfam" id="PF13205"/>
    </source>
</evidence>
<dbReference type="InterPro" id="IPR002909">
    <property type="entry name" value="IPT_dom"/>
</dbReference>
<dbReference type="Pfam" id="PF13205">
    <property type="entry name" value="Big_5"/>
    <property type="match status" value="1"/>
</dbReference>
<feature type="non-terminal residue" evidence="4">
    <location>
        <position position="268"/>
    </location>
</feature>
<dbReference type="Gene3D" id="2.60.40.10">
    <property type="entry name" value="Immunoglobulins"/>
    <property type="match status" value="1"/>
</dbReference>
<dbReference type="Proteomes" id="UP000807850">
    <property type="component" value="Unassembled WGS sequence"/>
</dbReference>
<dbReference type="SUPFAM" id="SSF81296">
    <property type="entry name" value="E set domains"/>
    <property type="match status" value="1"/>
</dbReference>
<name>A0A9D6L4S6_UNCEI</name>
<keyword evidence="1" id="KW-0732">Signal</keyword>
<feature type="domain" description="IPT/TIG" evidence="2">
    <location>
        <begin position="201"/>
        <end position="266"/>
    </location>
</feature>
<proteinExistence type="predicted"/>
<organism evidence="4 5">
    <name type="scientific">Eiseniibacteriota bacterium</name>
    <dbReference type="NCBI Taxonomy" id="2212470"/>
    <lineage>
        <taxon>Bacteria</taxon>
        <taxon>Candidatus Eiseniibacteriota</taxon>
    </lineage>
</organism>
<comment type="caution">
    <text evidence="4">The sequence shown here is derived from an EMBL/GenBank/DDBJ whole genome shotgun (WGS) entry which is preliminary data.</text>
</comment>
<dbReference type="InterPro" id="IPR032812">
    <property type="entry name" value="SbsA_Ig"/>
</dbReference>
<dbReference type="AlphaFoldDB" id="A0A9D6L4S6"/>
<reference evidence="4" key="1">
    <citation type="submission" date="2020-07" db="EMBL/GenBank/DDBJ databases">
        <title>Huge and variable diversity of episymbiotic CPR bacteria and DPANN archaea in groundwater ecosystems.</title>
        <authorList>
            <person name="He C.Y."/>
            <person name="Keren R."/>
            <person name="Whittaker M."/>
            <person name="Farag I.F."/>
            <person name="Doudna J."/>
            <person name="Cate J.H.D."/>
            <person name="Banfield J.F."/>
        </authorList>
    </citation>
    <scope>NUCLEOTIDE SEQUENCE</scope>
    <source>
        <strain evidence="4">NC_groundwater_928_Pr1_S-0.2um_72_17</strain>
    </source>
</reference>